<feature type="compositionally biased region" description="Low complexity" evidence="10">
    <location>
        <begin position="284"/>
        <end position="351"/>
    </location>
</feature>
<evidence type="ECO:0000256" key="3">
    <source>
        <dbReference type="ARBA" id="ARBA00022603"/>
    </source>
</evidence>
<comment type="similarity">
    <text evidence="8">Belongs to the class I-like SAM-binding methyltransferase superfamily. TRM61 family.</text>
</comment>
<evidence type="ECO:0000256" key="8">
    <source>
        <dbReference type="PIRNR" id="PIRNR017269"/>
    </source>
</evidence>
<keyword evidence="6 8" id="KW-0819">tRNA processing</keyword>
<evidence type="ECO:0000256" key="6">
    <source>
        <dbReference type="ARBA" id="ARBA00022694"/>
    </source>
</evidence>
<evidence type="ECO:0000256" key="4">
    <source>
        <dbReference type="ARBA" id="ARBA00022679"/>
    </source>
</evidence>
<protein>
    <recommendedName>
        <fullName evidence="2 8">tRNA (adenine(58)-N(1))-methyltransferase</fullName>
        <ecNumber evidence="2 8">2.1.1.220</ecNumber>
    </recommendedName>
</protein>
<keyword evidence="4 8" id="KW-0808">Transferase</keyword>
<evidence type="ECO:0000256" key="2">
    <source>
        <dbReference type="ARBA" id="ARBA00012796"/>
    </source>
</evidence>
<evidence type="ECO:0000259" key="11">
    <source>
        <dbReference type="Pfam" id="PF08704"/>
    </source>
</evidence>
<dbReference type="InterPro" id="IPR049470">
    <property type="entry name" value="TRM61_C"/>
</dbReference>
<dbReference type="Pfam" id="PF08704">
    <property type="entry name" value="GCD14"/>
    <property type="match status" value="1"/>
</dbReference>
<dbReference type="SUPFAM" id="SSF53335">
    <property type="entry name" value="S-adenosyl-L-methionine-dependent methyltransferases"/>
    <property type="match status" value="1"/>
</dbReference>
<dbReference type="GO" id="GO:0031515">
    <property type="term" value="C:tRNA (m1A) methyltransferase complex"/>
    <property type="evidence" value="ECO:0007669"/>
    <property type="project" value="UniProtKB-UniRule"/>
</dbReference>
<dbReference type="EC" id="2.1.1.220" evidence="2 8"/>
<comment type="catalytic activity">
    <reaction evidence="8">
        <text>adenosine(58) in tRNA + S-adenosyl-L-methionine = N(1)-methyladenosine(58) in tRNA + S-adenosyl-L-homocysteine + H(+)</text>
        <dbReference type="Rhea" id="RHEA:43152"/>
        <dbReference type="Rhea" id="RHEA-COMP:10365"/>
        <dbReference type="Rhea" id="RHEA-COMP:10366"/>
        <dbReference type="ChEBI" id="CHEBI:15378"/>
        <dbReference type="ChEBI" id="CHEBI:57856"/>
        <dbReference type="ChEBI" id="CHEBI:59789"/>
        <dbReference type="ChEBI" id="CHEBI:74411"/>
        <dbReference type="ChEBI" id="CHEBI:74491"/>
        <dbReference type="EC" id="2.1.1.220"/>
    </reaction>
</comment>
<feature type="binding site" evidence="9">
    <location>
        <begin position="119"/>
        <end position="122"/>
    </location>
    <ligand>
        <name>S-adenosyl-L-methionine</name>
        <dbReference type="ChEBI" id="CHEBI:59789"/>
    </ligand>
</feature>
<proteinExistence type="inferred from homology"/>
<evidence type="ECO:0000256" key="7">
    <source>
        <dbReference type="ARBA" id="ARBA00023242"/>
    </source>
</evidence>
<dbReference type="InterPro" id="IPR014816">
    <property type="entry name" value="tRNA_MeTrfase_Gcd14"/>
</dbReference>
<keyword evidence="5 8" id="KW-0949">S-adenosyl-L-methionine</keyword>
<dbReference type="PIRSF" id="PIRSF017269">
    <property type="entry name" value="GCD14"/>
    <property type="match status" value="1"/>
</dbReference>
<dbReference type="PROSITE" id="PS51620">
    <property type="entry name" value="SAM_TRM61"/>
    <property type="match status" value="1"/>
</dbReference>
<feature type="binding site" evidence="9">
    <location>
        <position position="140"/>
    </location>
    <ligand>
        <name>S-adenosyl-L-methionine</name>
        <dbReference type="ChEBI" id="CHEBI:59789"/>
    </ligand>
</feature>
<feature type="binding site" evidence="9">
    <location>
        <position position="168"/>
    </location>
    <ligand>
        <name>S-adenosyl-L-methionine</name>
        <dbReference type="ChEBI" id="CHEBI:59789"/>
    </ligand>
</feature>
<accession>A0AAD5DVR2</accession>
<dbReference type="GO" id="GO:0005634">
    <property type="term" value="C:nucleus"/>
    <property type="evidence" value="ECO:0007669"/>
    <property type="project" value="UniProtKB-SubCell"/>
</dbReference>
<organism evidence="12 13">
    <name type="scientific">Chlorella ohadii</name>
    <dbReference type="NCBI Taxonomy" id="2649997"/>
    <lineage>
        <taxon>Eukaryota</taxon>
        <taxon>Viridiplantae</taxon>
        <taxon>Chlorophyta</taxon>
        <taxon>core chlorophytes</taxon>
        <taxon>Trebouxiophyceae</taxon>
        <taxon>Chlorellales</taxon>
        <taxon>Chlorellaceae</taxon>
        <taxon>Chlorella clade</taxon>
        <taxon>Chlorella</taxon>
    </lineage>
</organism>
<dbReference type="CDD" id="cd02440">
    <property type="entry name" value="AdoMet_MTases"/>
    <property type="match status" value="1"/>
</dbReference>
<dbReference type="GO" id="GO:0030488">
    <property type="term" value="P:tRNA methylation"/>
    <property type="evidence" value="ECO:0007669"/>
    <property type="project" value="InterPro"/>
</dbReference>
<dbReference type="EMBL" id="JADXDR010000019">
    <property type="protein sequence ID" value="KAI7845297.1"/>
    <property type="molecule type" value="Genomic_DNA"/>
</dbReference>
<keyword evidence="13" id="KW-1185">Reference proteome</keyword>
<evidence type="ECO:0000256" key="10">
    <source>
        <dbReference type="SAM" id="MobiDB-lite"/>
    </source>
</evidence>
<comment type="caution">
    <text evidence="12">The sequence shown here is derived from an EMBL/GenBank/DDBJ whole genome shotgun (WGS) entry which is preliminary data.</text>
</comment>
<evidence type="ECO:0000313" key="13">
    <source>
        <dbReference type="Proteomes" id="UP001205105"/>
    </source>
</evidence>
<name>A0AAD5DVR2_9CHLO</name>
<feature type="binding site" evidence="9">
    <location>
        <position position="188"/>
    </location>
    <ligand>
        <name>S-adenosyl-L-methionine</name>
        <dbReference type="ChEBI" id="CHEBI:59789"/>
    </ligand>
</feature>
<evidence type="ECO:0000256" key="9">
    <source>
        <dbReference type="PIRSR" id="PIRSR017269-1"/>
    </source>
</evidence>
<dbReference type="InterPro" id="IPR029063">
    <property type="entry name" value="SAM-dependent_MTases_sf"/>
</dbReference>
<dbReference type="Proteomes" id="UP001205105">
    <property type="component" value="Unassembled WGS sequence"/>
</dbReference>
<comment type="subcellular location">
    <subcellularLocation>
        <location evidence="1">Nucleus</location>
    </subcellularLocation>
</comment>
<feature type="domain" description="tRNA (adenine(58)-N(1))-methyltransferase catalytic subunit TRM61 C-terminal" evidence="11">
    <location>
        <begin position="69"/>
        <end position="280"/>
    </location>
</feature>
<evidence type="ECO:0000256" key="1">
    <source>
        <dbReference type="ARBA" id="ARBA00004123"/>
    </source>
</evidence>
<gene>
    <name evidence="12" type="ORF">COHA_001140</name>
</gene>
<reference evidence="12" key="1">
    <citation type="submission" date="2020-11" db="EMBL/GenBank/DDBJ databases">
        <title>Chlorella ohadii genome sequencing and assembly.</title>
        <authorList>
            <person name="Murik O."/>
            <person name="Treves H."/>
            <person name="Kedem I."/>
            <person name="Shotland Y."/>
            <person name="Kaplan A."/>
        </authorList>
    </citation>
    <scope>NUCLEOTIDE SEQUENCE</scope>
    <source>
        <strain evidence="12">1</strain>
    </source>
</reference>
<dbReference type="Gene3D" id="3.40.50.150">
    <property type="entry name" value="Vaccinia Virus protein VP39"/>
    <property type="match status" value="1"/>
</dbReference>
<dbReference type="Gene3D" id="3.10.330.20">
    <property type="match status" value="1"/>
</dbReference>
<dbReference type="PANTHER" id="PTHR12133:SF2">
    <property type="entry name" value="TRNA (ADENINE(58)-N(1))-METHYLTRANSFERASE CATALYTIC SUBUNIT TRMT61A"/>
    <property type="match status" value="1"/>
</dbReference>
<feature type="region of interest" description="Disordered" evidence="10">
    <location>
        <begin position="255"/>
        <end position="364"/>
    </location>
</feature>
<sequence>MLHTPESAAQPVRSIAEGDLVVVYEGYDNMKAVRVAANGNYNNKYGTFPHKDWLGRPYGSKAVAKKGGGWVLLLAPTPELWTAVLRHRTQILYVADISMVVARLELRPGAVVLESGTGSGSLTHSLARAVAPTGHVWTFEFHEQRAQMAAKEFEENGLGGLVTVTQRDIEEGGFPEEMHGRADGVFLDLPKPYKVVPSAARCIRADGMFCAFSPCIEQVHRTCEALNANGFRDIRTMEILVRQHEVSRQMLITDLDAPPAGPTKKQQRQAQSAAARAAKRQKIAGGEAAAAAAAEGPEAAPAGGSPEGTAGAGDSQQQEQGEQQGEQQRAAAQQAQQEQQAQQPVQQPQRQVVHKPVPFGRGHTGYLTFARRVAA</sequence>
<keyword evidence="7" id="KW-0539">Nucleus</keyword>
<dbReference type="PANTHER" id="PTHR12133">
    <property type="entry name" value="TRNA (ADENINE(58)-N(1))-METHYLTRANSFERASE"/>
    <property type="match status" value="1"/>
</dbReference>
<evidence type="ECO:0000313" key="12">
    <source>
        <dbReference type="EMBL" id="KAI7845297.1"/>
    </source>
</evidence>
<evidence type="ECO:0000256" key="5">
    <source>
        <dbReference type="ARBA" id="ARBA00022691"/>
    </source>
</evidence>
<dbReference type="GO" id="GO:0160107">
    <property type="term" value="F:tRNA (adenine(58)-N1)-methyltransferase activity"/>
    <property type="evidence" value="ECO:0007669"/>
    <property type="project" value="UniProtKB-EC"/>
</dbReference>
<dbReference type="AlphaFoldDB" id="A0AAD5DVR2"/>
<keyword evidence="3 8" id="KW-0489">Methyltransferase</keyword>